<dbReference type="Gene3D" id="2.30.30.100">
    <property type="match status" value="1"/>
</dbReference>
<keyword evidence="16" id="KW-1185">Reference proteome</keyword>
<evidence type="ECO:0000256" key="3">
    <source>
        <dbReference type="ARBA" id="ARBA00008146"/>
    </source>
</evidence>
<dbReference type="GO" id="GO:0003723">
    <property type="term" value="F:RNA binding"/>
    <property type="evidence" value="ECO:0007669"/>
    <property type="project" value="InterPro"/>
</dbReference>
<evidence type="ECO:0000256" key="1">
    <source>
        <dbReference type="ARBA" id="ARBA00004123"/>
    </source>
</evidence>
<dbReference type="PANTHER" id="PTHR43116">
    <property type="entry name" value="PEPTIDE CHAIN RELEASE FACTOR 2"/>
    <property type="match status" value="1"/>
</dbReference>
<dbReference type="OrthoDB" id="2019491at2759"/>
<dbReference type="NCBIfam" id="TIGR00020">
    <property type="entry name" value="prfB"/>
    <property type="match status" value="1"/>
</dbReference>
<dbReference type="EMBL" id="CAJVPL010000048">
    <property type="protein sequence ID" value="CAG8438405.1"/>
    <property type="molecule type" value="Genomic_DNA"/>
</dbReference>
<gene>
    <name evidence="15" type="ORF">AGERDE_LOCUS861</name>
</gene>
<dbReference type="Gene3D" id="3.30.70.1660">
    <property type="match status" value="1"/>
</dbReference>
<dbReference type="InterPro" id="IPR004374">
    <property type="entry name" value="PrfB"/>
</dbReference>
<name>A0A9N8V5N6_9GLOM</name>
<dbReference type="Gene3D" id="1.20.58.410">
    <property type="entry name" value="Release factor"/>
    <property type="match status" value="1"/>
</dbReference>
<keyword evidence="11" id="KW-0687">Ribonucleoprotein</keyword>
<dbReference type="Pfam" id="PF03462">
    <property type="entry name" value="PCRF"/>
    <property type="match status" value="1"/>
</dbReference>
<evidence type="ECO:0000256" key="9">
    <source>
        <dbReference type="ARBA" id="ARBA00023187"/>
    </source>
</evidence>
<dbReference type="AlphaFoldDB" id="A0A9N8V5N6"/>
<evidence type="ECO:0000313" key="15">
    <source>
        <dbReference type="EMBL" id="CAG8438405.1"/>
    </source>
</evidence>
<protein>
    <recommendedName>
        <fullName evidence="12">snRNP core protein D1</fullName>
    </recommendedName>
</protein>
<dbReference type="FunFam" id="3.30.160.20:FF:000020">
    <property type="entry name" value="Peptide chain release factor 1"/>
    <property type="match status" value="1"/>
</dbReference>
<evidence type="ECO:0000256" key="11">
    <source>
        <dbReference type="ARBA" id="ARBA00023274"/>
    </source>
</evidence>
<keyword evidence="7" id="KW-0747">Spliceosome</keyword>
<feature type="domain" description="Sm" evidence="14">
    <location>
        <begin position="1"/>
        <end position="67"/>
    </location>
</feature>
<dbReference type="PROSITE" id="PS00745">
    <property type="entry name" value="RF_PROK_I"/>
    <property type="match status" value="1"/>
</dbReference>
<dbReference type="Pfam" id="PF00472">
    <property type="entry name" value="RF-1"/>
    <property type="match status" value="1"/>
</dbReference>
<dbReference type="SUPFAM" id="SSF75620">
    <property type="entry name" value="Release factor"/>
    <property type="match status" value="1"/>
</dbReference>
<dbReference type="GO" id="GO:0005739">
    <property type="term" value="C:mitochondrion"/>
    <property type="evidence" value="ECO:0007669"/>
    <property type="project" value="GOC"/>
</dbReference>
<evidence type="ECO:0000256" key="5">
    <source>
        <dbReference type="ARBA" id="ARBA00022490"/>
    </source>
</evidence>
<proteinExistence type="inferred from homology"/>
<dbReference type="CDD" id="cd01724">
    <property type="entry name" value="Sm_D1"/>
    <property type="match status" value="1"/>
</dbReference>
<evidence type="ECO:0000259" key="14">
    <source>
        <dbReference type="PROSITE" id="PS52002"/>
    </source>
</evidence>
<dbReference type="PROSITE" id="PS52002">
    <property type="entry name" value="SM"/>
    <property type="match status" value="1"/>
</dbReference>
<dbReference type="Proteomes" id="UP000789831">
    <property type="component" value="Unassembled WGS sequence"/>
</dbReference>
<dbReference type="InterPro" id="IPR005139">
    <property type="entry name" value="PCRF"/>
</dbReference>
<dbReference type="InterPro" id="IPR010920">
    <property type="entry name" value="LSM_dom_sf"/>
</dbReference>
<dbReference type="FunFam" id="2.30.30.100:FF:000016">
    <property type="entry name" value="Small nuclear ribonucleoprotein Sm D1"/>
    <property type="match status" value="1"/>
</dbReference>
<evidence type="ECO:0000256" key="6">
    <source>
        <dbReference type="ARBA" id="ARBA00022664"/>
    </source>
</evidence>
<dbReference type="PANTHER" id="PTHR43116:SF3">
    <property type="entry name" value="CLASS I PEPTIDE CHAIN RELEASE FACTOR"/>
    <property type="match status" value="1"/>
</dbReference>
<evidence type="ECO:0000256" key="8">
    <source>
        <dbReference type="ARBA" id="ARBA00022917"/>
    </source>
</evidence>
<evidence type="ECO:0000256" key="12">
    <source>
        <dbReference type="ARBA" id="ARBA00033121"/>
    </source>
</evidence>
<dbReference type="SMART" id="SM00937">
    <property type="entry name" value="PCRF"/>
    <property type="match status" value="1"/>
</dbReference>
<dbReference type="SMART" id="SM00651">
    <property type="entry name" value="Sm"/>
    <property type="match status" value="1"/>
</dbReference>
<dbReference type="HAMAP" id="MF_00094">
    <property type="entry name" value="Rel_fac_2"/>
    <property type="match status" value="1"/>
</dbReference>
<accession>A0A9N8V5N6</accession>
<organism evidence="15 16">
    <name type="scientific">Ambispora gerdemannii</name>
    <dbReference type="NCBI Taxonomy" id="144530"/>
    <lineage>
        <taxon>Eukaryota</taxon>
        <taxon>Fungi</taxon>
        <taxon>Fungi incertae sedis</taxon>
        <taxon>Mucoromycota</taxon>
        <taxon>Glomeromycotina</taxon>
        <taxon>Glomeromycetes</taxon>
        <taxon>Archaeosporales</taxon>
        <taxon>Ambisporaceae</taxon>
        <taxon>Ambispora</taxon>
    </lineage>
</organism>
<evidence type="ECO:0000313" key="16">
    <source>
        <dbReference type="Proteomes" id="UP000789831"/>
    </source>
</evidence>
<dbReference type="InterPro" id="IPR045853">
    <property type="entry name" value="Pep_chain_release_fac_I_sf"/>
</dbReference>
<reference evidence="15" key="1">
    <citation type="submission" date="2021-06" db="EMBL/GenBank/DDBJ databases">
        <authorList>
            <person name="Kallberg Y."/>
            <person name="Tangrot J."/>
            <person name="Rosling A."/>
        </authorList>
    </citation>
    <scope>NUCLEOTIDE SEQUENCE</scope>
    <source>
        <strain evidence="15">MT106</strain>
    </source>
</reference>
<evidence type="ECO:0000256" key="4">
    <source>
        <dbReference type="ARBA" id="ARBA00010835"/>
    </source>
</evidence>
<dbReference type="InterPro" id="IPR001163">
    <property type="entry name" value="Sm_dom_euk/arc"/>
</dbReference>
<comment type="similarity">
    <text evidence="3">Belongs to the snRNP core protein family.</text>
</comment>
<evidence type="ECO:0000256" key="2">
    <source>
        <dbReference type="ARBA" id="ARBA00004496"/>
    </source>
</evidence>
<feature type="coiled-coil region" evidence="13">
    <location>
        <begin position="140"/>
        <end position="207"/>
    </location>
</feature>
<sequence length="489" mass="55901">MKLNNETVTIELKNGTIVHGTVTGVDMSMNTHLKLVKMTVRNKDPVNLESLSIRGNNIRYYILPDSLPLDTLLIDDTPKAKAKKKEVRHTTKYSSTIKHLPRQPKTQNLVLRSFATSRGGDSWSDLLIQVTKNFDLLTNARNWEKTKQEKTTLEEELQAEVVWNARASALQKRVALLDQDLERYDKLQRKMIEIKELAELAHQENDEELMSVVQEDGQRLNTELNKFTLRSFMSEDADENGCIVQINPGAGGDESCDWAGMLSRMYERWGIKNGFQVKIIDYVRGEVAGCKSVSIQIDGEYAYGWCKKESGIHRLVRISPFDAQRRRHTSFASVKVFPVVDEKDQDSNSDNIPSGDLKIDVYRASGAGGQHVNVTESAVRITHVPTGIVVQCQNERSQHSNKASAMLMLRARLFERVLREKNEIKEELYFSLPENAWGSQIRSYVLHPYQLIKDLRTEHETSQTEFVLEQGNLNEFLEASLIHFHRKDK</sequence>
<keyword evidence="8" id="KW-0648">Protein biosynthesis</keyword>
<dbReference type="GO" id="GO:0016149">
    <property type="term" value="F:translation release factor activity, codon specific"/>
    <property type="evidence" value="ECO:0007669"/>
    <property type="project" value="InterPro"/>
</dbReference>
<keyword evidence="5" id="KW-0963">Cytoplasm</keyword>
<dbReference type="SUPFAM" id="SSF50182">
    <property type="entry name" value="Sm-like ribonucleoproteins"/>
    <property type="match status" value="1"/>
</dbReference>
<dbReference type="InterPro" id="IPR034102">
    <property type="entry name" value="Sm_D1"/>
</dbReference>
<dbReference type="InterPro" id="IPR000352">
    <property type="entry name" value="Pep_chain_release_fac_I"/>
</dbReference>
<dbReference type="Pfam" id="PF01423">
    <property type="entry name" value="LSM"/>
    <property type="match status" value="1"/>
</dbReference>
<keyword evidence="6" id="KW-0507">mRNA processing</keyword>
<dbReference type="GO" id="GO:0005681">
    <property type="term" value="C:spliceosomal complex"/>
    <property type="evidence" value="ECO:0007669"/>
    <property type="project" value="UniProtKB-KW"/>
</dbReference>
<dbReference type="Gene3D" id="3.30.160.20">
    <property type="match status" value="1"/>
</dbReference>
<comment type="caution">
    <text evidence="15">The sequence shown here is derived from an EMBL/GenBank/DDBJ whole genome shotgun (WGS) entry which is preliminary data.</text>
</comment>
<keyword evidence="13" id="KW-0175">Coiled coil</keyword>
<dbReference type="InterPro" id="IPR047575">
    <property type="entry name" value="Sm"/>
</dbReference>
<keyword evidence="9" id="KW-0508">mRNA splicing</keyword>
<comment type="subcellular location">
    <subcellularLocation>
        <location evidence="2">Cytoplasm</location>
    </subcellularLocation>
    <subcellularLocation>
        <location evidence="1">Nucleus</location>
    </subcellularLocation>
</comment>
<keyword evidence="10" id="KW-0539">Nucleus</keyword>
<comment type="similarity">
    <text evidence="4">Belongs to the prokaryotic/mitochondrial release factor family.</text>
</comment>
<evidence type="ECO:0000256" key="7">
    <source>
        <dbReference type="ARBA" id="ARBA00022728"/>
    </source>
</evidence>
<dbReference type="GO" id="GO:0032543">
    <property type="term" value="P:mitochondrial translation"/>
    <property type="evidence" value="ECO:0007669"/>
    <property type="project" value="UniProtKB-ARBA"/>
</dbReference>
<dbReference type="GO" id="GO:0000387">
    <property type="term" value="P:spliceosomal snRNP assembly"/>
    <property type="evidence" value="ECO:0007669"/>
    <property type="project" value="InterPro"/>
</dbReference>
<evidence type="ECO:0000256" key="13">
    <source>
        <dbReference type="SAM" id="Coils"/>
    </source>
</evidence>
<evidence type="ECO:0000256" key="10">
    <source>
        <dbReference type="ARBA" id="ARBA00023242"/>
    </source>
</evidence>